<keyword evidence="3" id="KW-1185">Reference proteome</keyword>
<name>A0AAD8NFW4_TARER</name>
<dbReference type="Gene3D" id="3.80.10.10">
    <property type="entry name" value="Ribonuclease Inhibitor"/>
    <property type="match status" value="1"/>
</dbReference>
<sequence length="271" mass="30074">MEQWEEWSTSGGEMVGSFPCVCKISITGCPKLNLVAIELIPSLRGLHVEGCSFAVLRSMAVLSSSIDTLTIDNIKGLTKLHGEVLEHLKAVEDLRISHCASLQSIEEKDVNMAISMKSLAYVKINDCTSLESYSCPNNIAILTIECCPSITSSSFPTMDDLPSTLNDLTISKCDNMEVSWPLNSFLLSLKYLSIDGIPKLRLFPEGCLVNLIELTIENCDNIESIPDNGYGFLPRLCKIKCIPLLSPRRRCDRRIGKYWPIISQIPDHGVY</sequence>
<dbReference type="SUPFAM" id="SSF52058">
    <property type="entry name" value="L domain-like"/>
    <property type="match status" value="1"/>
</dbReference>
<gene>
    <name evidence="2" type="ORF">QVD17_39033</name>
</gene>
<dbReference type="InterPro" id="IPR032675">
    <property type="entry name" value="LRR_dom_sf"/>
</dbReference>
<dbReference type="EMBL" id="JAUHHV010000011">
    <property type="protein sequence ID" value="KAK1407417.1"/>
    <property type="molecule type" value="Genomic_DNA"/>
</dbReference>
<evidence type="ECO:0000256" key="1">
    <source>
        <dbReference type="ARBA" id="ARBA00022821"/>
    </source>
</evidence>
<dbReference type="GO" id="GO:0006952">
    <property type="term" value="P:defense response"/>
    <property type="evidence" value="ECO:0007669"/>
    <property type="project" value="UniProtKB-KW"/>
</dbReference>
<dbReference type="Proteomes" id="UP001229421">
    <property type="component" value="Unassembled WGS sequence"/>
</dbReference>
<evidence type="ECO:0000313" key="3">
    <source>
        <dbReference type="Proteomes" id="UP001229421"/>
    </source>
</evidence>
<evidence type="ECO:0000313" key="2">
    <source>
        <dbReference type="EMBL" id="KAK1407417.1"/>
    </source>
</evidence>
<keyword evidence="1" id="KW-0611">Plant defense</keyword>
<dbReference type="PANTHER" id="PTHR36766">
    <property type="entry name" value="PLANT BROAD-SPECTRUM MILDEW RESISTANCE PROTEIN RPW8"/>
    <property type="match status" value="1"/>
</dbReference>
<reference evidence="2" key="1">
    <citation type="journal article" date="2023" name="bioRxiv">
        <title>Improved chromosome-level genome assembly for marigold (Tagetes erecta).</title>
        <authorList>
            <person name="Jiang F."/>
            <person name="Yuan L."/>
            <person name="Wang S."/>
            <person name="Wang H."/>
            <person name="Xu D."/>
            <person name="Wang A."/>
            <person name="Fan W."/>
        </authorList>
    </citation>
    <scope>NUCLEOTIDE SEQUENCE</scope>
    <source>
        <strain evidence="2">WSJ</strain>
        <tissue evidence="2">Leaf</tissue>
    </source>
</reference>
<proteinExistence type="predicted"/>
<dbReference type="PANTHER" id="PTHR36766:SF70">
    <property type="entry name" value="DISEASE RESISTANCE PROTEIN RGA4"/>
    <property type="match status" value="1"/>
</dbReference>
<comment type="caution">
    <text evidence="2">The sequence shown here is derived from an EMBL/GenBank/DDBJ whole genome shotgun (WGS) entry which is preliminary data.</text>
</comment>
<dbReference type="AlphaFoldDB" id="A0AAD8NFW4"/>
<organism evidence="2 3">
    <name type="scientific">Tagetes erecta</name>
    <name type="common">African marigold</name>
    <dbReference type="NCBI Taxonomy" id="13708"/>
    <lineage>
        <taxon>Eukaryota</taxon>
        <taxon>Viridiplantae</taxon>
        <taxon>Streptophyta</taxon>
        <taxon>Embryophyta</taxon>
        <taxon>Tracheophyta</taxon>
        <taxon>Spermatophyta</taxon>
        <taxon>Magnoliopsida</taxon>
        <taxon>eudicotyledons</taxon>
        <taxon>Gunneridae</taxon>
        <taxon>Pentapetalae</taxon>
        <taxon>asterids</taxon>
        <taxon>campanulids</taxon>
        <taxon>Asterales</taxon>
        <taxon>Asteraceae</taxon>
        <taxon>Asteroideae</taxon>
        <taxon>Heliantheae alliance</taxon>
        <taxon>Tageteae</taxon>
        <taxon>Tagetes</taxon>
    </lineage>
</organism>
<protein>
    <submittedName>
        <fullName evidence="2">Uncharacterized protein</fullName>
    </submittedName>
</protein>
<accession>A0AAD8NFW4</accession>